<keyword evidence="3" id="KW-1185">Reference proteome</keyword>
<keyword evidence="1" id="KW-1133">Transmembrane helix</keyword>
<reference evidence="2" key="1">
    <citation type="journal article" date="2012" name="Nature">
        <title>The tomato genome sequence provides insights into fleshy fruit evolution.</title>
        <authorList>
            <consortium name="Tomato Genome Consortium"/>
        </authorList>
    </citation>
    <scope>NUCLEOTIDE SEQUENCE [LARGE SCALE GENOMIC DNA]</scope>
    <source>
        <strain evidence="2">cv. Heinz 1706</strain>
    </source>
</reference>
<keyword evidence="1" id="KW-0472">Membrane</keyword>
<proteinExistence type="predicted"/>
<name>A0A3Q7FLR6_SOLLC</name>
<feature type="transmembrane region" description="Helical" evidence="1">
    <location>
        <begin position="21"/>
        <end position="40"/>
    </location>
</feature>
<protein>
    <submittedName>
        <fullName evidence="2">Uncharacterized protein</fullName>
    </submittedName>
</protein>
<evidence type="ECO:0000313" key="2">
    <source>
        <dbReference type="EnsemblPlants" id="Solyc03g095370.3.1"/>
    </source>
</evidence>
<evidence type="ECO:0000256" key="1">
    <source>
        <dbReference type="SAM" id="Phobius"/>
    </source>
</evidence>
<dbReference type="AlphaFoldDB" id="A0A3Q7FLR6"/>
<organism evidence="2">
    <name type="scientific">Solanum lycopersicum</name>
    <name type="common">Tomato</name>
    <name type="synonym">Lycopersicon esculentum</name>
    <dbReference type="NCBI Taxonomy" id="4081"/>
    <lineage>
        <taxon>Eukaryota</taxon>
        <taxon>Viridiplantae</taxon>
        <taxon>Streptophyta</taxon>
        <taxon>Embryophyta</taxon>
        <taxon>Tracheophyta</taxon>
        <taxon>Spermatophyta</taxon>
        <taxon>Magnoliopsida</taxon>
        <taxon>eudicotyledons</taxon>
        <taxon>Gunneridae</taxon>
        <taxon>Pentapetalae</taxon>
        <taxon>asterids</taxon>
        <taxon>lamiids</taxon>
        <taxon>Solanales</taxon>
        <taxon>Solanaceae</taxon>
        <taxon>Solanoideae</taxon>
        <taxon>Solaneae</taxon>
        <taxon>Solanum</taxon>
        <taxon>Solanum subgen. Lycopersicon</taxon>
    </lineage>
</organism>
<reference evidence="2" key="2">
    <citation type="submission" date="2019-01" db="UniProtKB">
        <authorList>
            <consortium name="EnsemblPlants"/>
        </authorList>
    </citation>
    <scope>IDENTIFICATION</scope>
    <source>
        <strain evidence="2">cv. Heinz 1706</strain>
    </source>
</reference>
<dbReference type="Proteomes" id="UP000004994">
    <property type="component" value="Chromosome 3"/>
</dbReference>
<dbReference type="EnsemblPlants" id="Solyc03g095370.3.1">
    <property type="protein sequence ID" value="Solyc03g095370.3.1"/>
    <property type="gene ID" value="Solyc03g095370.3"/>
</dbReference>
<sequence>MFNYERVAWMKILAIMAHSHYKQVYFLTFLSLFNLDLLIIS</sequence>
<dbReference type="InParanoid" id="A0A3Q7FLR6"/>
<keyword evidence="1" id="KW-0812">Transmembrane</keyword>
<accession>A0A3Q7FLR6</accession>
<dbReference type="Gramene" id="Solyc03g095370.3.1">
    <property type="protein sequence ID" value="Solyc03g095370.3.1"/>
    <property type="gene ID" value="Solyc03g095370.3"/>
</dbReference>
<evidence type="ECO:0000313" key="3">
    <source>
        <dbReference type="Proteomes" id="UP000004994"/>
    </source>
</evidence>